<dbReference type="InterPro" id="IPR050546">
    <property type="entry name" value="Glycosyl_Hydrlase_16"/>
</dbReference>
<protein>
    <submittedName>
        <fullName evidence="4">Glycoside hydrolase family 16 protein</fullName>
    </submittedName>
</protein>
<dbReference type="PROSITE" id="PS51762">
    <property type="entry name" value="GH16_2"/>
    <property type="match status" value="1"/>
</dbReference>
<dbReference type="PROSITE" id="PS51257">
    <property type="entry name" value="PROKAR_LIPOPROTEIN"/>
    <property type="match status" value="1"/>
</dbReference>
<evidence type="ECO:0000259" key="3">
    <source>
        <dbReference type="PROSITE" id="PS51762"/>
    </source>
</evidence>
<dbReference type="GO" id="GO:0004553">
    <property type="term" value="F:hydrolase activity, hydrolyzing O-glycosyl compounds"/>
    <property type="evidence" value="ECO:0007669"/>
    <property type="project" value="InterPro"/>
</dbReference>
<evidence type="ECO:0000313" key="4">
    <source>
        <dbReference type="EMBL" id="RIJ47955.1"/>
    </source>
</evidence>
<dbReference type="PANTHER" id="PTHR10963">
    <property type="entry name" value="GLYCOSYL HYDROLASE-RELATED"/>
    <property type="match status" value="1"/>
</dbReference>
<dbReference type="Gene3D" id="2.60.120.200">
    <property type="match status" value="1"/>
</dbReference>
<evidence type="ECO:0000256" key="1">
    <source>
        <dbReference type="ARBA" id="ARBA00006865"/>
    </source>
</evidence>
<dbReference type="InterPro" id="IPR013320">
    <property type="entry name" value="ConA-like_dom_sf"/>
</dbReference>
<comment type="caution">
    <text evidence="4">The sequence shown here is derived from an EMBL/GenBank/DDBJ whole genome shotgun (WGS) entry which is preliminary data.</text>
</comment>
<keyword evidence="2" id="KW-0732">Signal</keyword>
<dbReference type="Pfam" id="PF00722">
    <property type="entry name" value="Glyco_hydro_16"/>
    <property type="match status" value="1"/>
</dbReference>
<dbReference type="GO" id="GO:0005975">
    <property type="term" value="P:carbohydrate metabolic process"/>
    <property type="evidence" value="ECO:0007669"/>
    <property type="project" value="InterPro"/>
</dbReference>
<dbReference type="CDD" id="cd08023">
    <property type="entry name" value="GH16_laminarinase_like"/>
    <property type="match status" value="1"/>
</dbReference>
<proteinExistence type="inferred from homology"/>
<reference evidence="4 5" key="1">
    <citation type="submission" date="2018-08" db="EMBL/GenBank/DDBJ databases">
        <title>Pallidiluteibacterium maritimus gen. nov., sp. nov., isolated from coastal sediment.</title>
        <authorList>
            <person name="Zhou L.Y."/>
        </authorList>
    </citation>
    <scope>NUCLEOTIDE SEQUENCE [LARGE SCALE GENOMIC DNA]</scope>
    <source>
        <strain evidence="4 5">XSD2</strain>
    </source>
</reference>
<dbReference type="AlphaFoldDB" id="A0A399T006"/>
<keyword evidence="4" id="KW-0378">Hydrolase</keyword>
<feature type="chain" id="PRO_5017409778" evidence="2">
    <location>
        <begin position="22"/>
        <end position="271"/>
    </location>
</feature>
<comment type="similarity">
    <text evidence="1">Belongs to the glycosyl hydrolase 16 family.</text>
</comment>
<feature type="domain" description="GH16" evidence="3">
    <location>
        <begin position="30"/>
        <end position="271"/>
    </location>
</feature>
<dbReference type="EMBL" id="QWGR01000006">
    <property type="protein sequence ID" value="RIJ47955.1"/>
    <property type="molecule type" value="Genomic_DNA"/>
</dbReference>
<keyword evidence="5" id="KW-1185">Reference proteome</keyword>
<evidence type="ECO:0000313" key="5">
    <source>
        <dbReference type="Proteomes" id="UP000265926"/>
    </source>
</evidence>
<accession>A0A399T006</accession>
<dbReference type="Proteomes" id="UP000265926">
    <property type="component" value="Unassembled WGS sequence"/>
</dbReference>
<sequence length="271" mass="30465">MITKEVTRLLTVLALSSVALSACQVSVKKAEEKAAPANTALSQEVFSPEKEGYTLFWEDQFDGSELDQTKWKIRGTGPRRIGYNDPSMVKVNNGHLHLMYDIRKDSIMGSAVGTYETFNTTYGYFECRARLQKGSGPWAAFWMQSPQISQGEDPATFGAEIDIFEYFKGLGDDHLTHCIHWAYGPNQKSSGAMNSTLQGLSEGFHTFALEWTPEKYAFYIDGLKYHELSEGLSHIDQYMILSMEIPSTLEGIKNACAPDTFLVDYVKVYKK</sequence>
<evidence type="ECO:0000256" key="2">
    <source>
        <dbReference type="SAM" id="SignalP"/>
    </source>
</evidence>
<organism evidence="4 5">
    <name type="scientific">Maribellus luteus</name>
    <dbReference type="NCBI Taxonomy" id="2305463"/>
    <lineage>
        <taxon>Bacteria</taxon>
        <taxon>Pseudomonadati</taxon>
        <taxon>Bacteroidota</taxon>
        <taxon>Bacteroidia</taxon>
        <taxon>Marinilabiliales</taxon>
        <taxon>Prolixibacteraceae</taxon>
        <taxon>Maribellus</taxon>
    </lineage>
</organism>
<gene>
    <name evidence="4" type="ORF">D1614_12590</name>
</gene>
<dbReference type="InterPro" id="IPR000757">
    <property type="entry name" value="Beta-glucanase-like"/>
</dbReference>
<feature type="signal peptide" evidence="2">
    <location>
        <begin position="1"/>
        <end position="21"/>
    </location>
</feature>
<dbReference type="RefSeq" id="WP_119438301.1">
    <property type="nucleotide sequence ID" value="NZ_QWGR01000006.1"/>
</dbReference>
<name>A0A399T006_9BACT</name>
<dbReference type="OrthoDB" id="9809583at2"/>
<dbReference type="SUPFAM" id="SSF49899">
    <property type="entry name" value="Concanavalin A-like lectins/glucanases"/>
    <property type="match status" value="1"/>
</dbReference>
<dbReference type="PANTHER" id="PTHR10963:SF60">
    <property type="entry name" value="GRAM-NEGATIVE BACTERIA-BINDING PROTEIN 1-RELATED"/>
    <property type="match status" value="1"/>
</dbReference>